<dbReference type="Proteomes" id="UP000298340">
    <property type="component" value="Unassembled WGS sequence"/>
</dbReference>
<feature type="non-terminal residue" evidence="3">
    <location>
        <position position="191"/>
    </location>
</feature>
<comment type="caution">
    <text evidence="3">The sequence shown here is derived from an EMBL/GenBank/DDBJ whole genome shotgun (WGS) entry which is preliminary data.</text>
</comment>
<name>A0A4Y7U6Z8_9FLAO</name>
<comment type="subcellular location">
    <subcellularLocation>
        <location evidence="1">Cell outer membrane</location>
        <topology evidence="1">Multi-pass membrane protein</topology>
    </subcellularLocation>
</comment>
<protein>
    <submittedName>
        <fullName evidence="3">SusC/RagA family protein</fullName>
    </submittedName>
</protein>
<evidence type="ECO:0000256" key="1">
    <source>
        <dbReference type="PROSITE-ProRule" id="PRU01360"/>
    </source>
</evidence>
<evidence type="ECO:0000313" key="4">
    <source>
        <dbReference type="Proteomes" id="UP000298340"/>
    </source>
</evidence>
<dbReference type="RefSeq" id="WP_153226920.1">
    <property type="nucleotide sequence ID" value="NZ_QWDN01000135.1"/>
</dbReference>
<dbReference type="NCBIfam" id="TIGR04057">
    <property type="entry name" value="SusC_RagA_signa"/>
    <property type="match status" value="1"/>
</dbReference>
<dbReference type="InterPro" id="IPR037066">
    <property type="entry name" value="Plug_dom_sf"/>
</dbReference>
<dbReference type="InterPro" id="IPR039426">
    <property type="entry name" value="TonB-dep_rcpt-like"/>
</dbReference>
<dbReference type="InterPro" id="IPR012910">
    <property type="entry name" value="Plug_dom"/>
</dbReference>
<feature type="non-terminal residue" evidence="3">
    <location>
        <position position="1"/>
    </location>
</feature>
<keyword evidence="1" id="KW-0812">Transmembrane</keyword>
<accession>A0A4Y7U6Z8</accession>
<keyword evidence="1" id="KW-0998">Cell outer membrane</keyword>
<dbReference type="Gene3D" id="2.170.130.10">
    <property type="entry name" value="TonB-dependent receptor, plug domain"/>
    <property type="match status" value="1"/>
</dbReference>
<reference evidence="3 4" key="1">
    <citation type="journal article" date="2018" name="Syst. Appl. Microbiol.">
        <title>Flavobacterium circumlabens sp. nov. and Flavobacterium cupreum sp. nov., two psychrotrophic species isolated from Antarctic environmental samples.</title>
        <authorList>
            <person name="Kralova S."/>
            <person name="Busse H.J."/>
            <person name="Svec P."/>
            <person name="Maslanova I."/>
            <person name="Stankova E."/>
            <person name="Bartak M."/>
            <person name="Sedlacek I."/>
        </authorList>
    </citation>
    <scope>NUCLEOTIDE SEQUENCE [LARGE SCALE GENOMIC DNA]</scope>
    <source>
        <strain evidence="3 4">CCM 8828</strain>
    </source>
</reference>
<dbReference type="PROSITE" id="PS52016">
    <property type="entry name" value="TONB_DEPENDENT_REC_3"/>
    <property type="match status" value="1"/>
</dbReference>
<organism evidence="3 4">
    <name type="scientific">Flavobacterium circumlabens</name>
    <dbReference type="NCBI Taxonomy" id="2133765"/>
    <lineage>
        <taxon>Bacteria</taxon>
        <taxon>Pseudomonadati</taxon>
        <taxon>Bacteroidota</taxon>
        <taxon>Flavobacteriia</taxon>
        <taxon>Flavobacteriales</taxon>
        <taxon>Flavobacteriaceae</taxon>
        <taxon>Flavobacterium</taxon>
    </lineage>
</organism>
<keyword evidence="1" id="KW-0813">Transport</keyword>
<proteinExistence type="inferred from homology"/>
<keyword evidence="1" id="KW-1134">Transmembrane beta strand</keyword>
<dbReference type="InterPro" id="IPR023997">
    <property type="entry name" value="TonB-dep_OMP_SusC/RagA_CS"/>
</dbReference>
<dbReference type="SUPFAM" id="SSF56935">
    <property type="entry name" value="Porins"/>
    <property type="match status" value="1"/>
</dbReference>
<sequence>AGVSFAGASINVLSTINPADIESIEVLKDASATAIYGSRGSNGVVIITTKKGTKGHDNISYQGYFGFQDVSKKLHLMNAAQWASLRNDVQASIGQTPSFTAAQIEDFRNSGGYDWQSAAFRSSAPVQNHQLSFSGGDERSRYAVSAGYFDQEGTVLGSDFKRISLRINYEKNYSTNFKFGVNANYSNSIAN</sequence>
<gene>
    <name evidence="3" type="ORF">D0809_25000</name>
</gene>
<dbReference type="AlphaFoldDB" id="A0A4Y7U6Z8"/>
<feature type="domain" description="TonB-dependent receptor plug" evidence="2">
    <location>
        <begin position="7"/>
        <end position="44"/>
    </location>
</feature>
<dbReference type="EMBL" id="QWDN01000135">
    <property type="protein sequence ID" value="TEB41542.1"/>
    <property type="molecule type" value="Genomic_DNA"/>
</dbReference>
<dbReference type="GO" id="GO:0009279">
    <property type="term" value="C:cell outer membrane"/>
    <property type="evidence" value="ECO:0007669"/>
    <property type="project" value="UniProtKB-SubCell"/>
</dbReference>
<comment type="similarity">
    <text evidence="1">Belongs to the TonB-dependent receptor family.</text>
</comment>
<dbReference type="Pfam" id="PF07715">
    <property type="entry name" value="Plug"/>
    <property type="match status" value="1"/>
</dbReference>
<keyword evidence="1" id="KW-0472">Membrane</keyword>
<evidence type="ECO:0000259" key="2">
    <source>
        <dbReference type="Pfam" id="PF07715"/>
    </source>
</evidence>
<evidence type="ECO:0000313" key="3">
    <source>
        <dbReference type="EMBL" id="TEB41542.1"/>
    </source>
</evidence>